<comment type="caution">
    <text evidence="5">The sequence shown here is derived from an EMBL/GenBank/DDBJ whole genome shotgun (WGS) entry which is preliminary data.</text>
</comment>
<keyword evidence="1" id="KW-0813">Transport</keyword>
<dbReference type="PANTHER" id="PTHR42781:SF6">
    <property type="entry name" value="SPERMIDINE_PUTRESCINE IMPORT ATP-BINDING PROTEIN POTA"/>
    <property type="match status" value="1"/>
</dbReference>
<gene>
    <name evidence="5" type="ORF">K7G82_16810</name>
</gene>
<keyword evidence="6" id="KW-1185">Reference proteome</keyword>
<dbReference type="SUPFAM" id="SSF50331">
    <property type="entry name" value="MOP-like"/>
    <property type="match status" value="1"/>
</dbReference>
<dbReference type="SUPFAM" id="SSF52540">
    <property type="entry name" value="P-loop containing nucleoside triphosphate hydrolases"/>
    <property type="match status" value="1"/>
</dbReference>
<evidence type="ECO:0000256" key="2">
    <source>
        <dbReference type="ARBA" id="ARBA00022741"/>
    </source>
</evidence>
<dbReference type="Gene3D" id="2.40.50.100">
    <property type="match status" value="1"/>
</dbReference>
<dbReference type="PROSITE" id="PS50893">
    <property type="entry name" value="ABC_TRANSPORTER_2"/>
    <property type="match status" value="1"/>
</dbReference>
<evidence type="ECO:0000256" key="1">
    <source>
        <dbReference type="ARBA" id="ARBA00022448"/>
    </source>
</evidence>
<dbReference type="InterPro" id="IPR003593">
    <property type="entry name" value="AAA+_ATPase"/>
</dbReference>
<reference evidence="5 6" key="1">
    <citation type="submission" date="2021-08" db="EMBL/GenBank/DDBJ databases">
        <authorList>
            <person name="Tuo L."/>
        </authorList>
    </citation>
    <scope>NUCLEOTIDE SEQUENCE [LARGE SCALE GENOMIC DNA]</scope>
    <source>
        <strain evidence="5 6">JCM 31229</strain>
    </source>
</reference>
<proteinExistence type="predicted"/>
<evidence type="ECO:0000313" key="5">
    <source>
        <dbReference type="EMBL" id="MBY8823968.1"/>
    </source>
</evidence>
<dbReference type="Gene3D" id="3.40.50.300">
    <property type="entry name" value="P-loop containing nucleotide triphosphate hydrolases"/>
    <property type="match status" value="1"/>
</dbReference>
<keyword evidence="2" id="KW-0547">Nucleotide-binding</keyword>
<name>A0ABS7PRW3_9SPHN</name>
<evidence type="ECO:0000259" key="4">
    <source>
        <dbReference type="PROSITE" id="PS50893"/>
    </source>
</evidence>
<dbReference type="Proteomes" id="UP000706039">
    <property type="component" value="Unassembled WGS sequence"/>
</dbReference>
<evidence type="ECO:0000313" key="6">
    <source>
        <dbReference type="Proteomes" id="UP000706039"/>
    </source>
</evidence>
<dbReference type="EMBL" id="JAINVV010000008">
    <property type="protein sequence ID" value="MBY8823968.1"/>
    <property type="molecule type" value="Genomic_DNA"/>
</dbReference>
<dbReference type="RefSeq" id="WP_222991071.1">
    <property type="nucleotide sequence ID" value="NZ_JAINVV010000008.1"/>
</dbReference>
<sequence length="373" mass="39979">MASAPQPLVEFRGVEKRYGGGTRPAVAGLDLTVAKGEFLTLLGPSGSGKTTTLMMLAGFETPTAGDIMLDGRSLAKQPPHKRNMGVVFQNYALFPHMSVSQNLAFPLSVRGMRTQDIAARVDEALALVRLDGLGHRRLDALSGGQRQRVALARALIFEPDLVLMDEPLGALDRQLREKLQAEIKRIQRALGLTIVYVTHDQSEALTLSDRIVVFADGAVQQIGSPQSIYEHPANAFVAGFVGENNGLAGTVTARDGDVCEVRLDGGEAIRATAIGNIAPGARVVTTIRPEHVGMDNGIDSYCNRLDARVDELVYHGDHSRIRATLPGGATLTICAPRGRGIEPAEALPIGWCADRCFAFPADDWVEDPLGDAQ</sequence>
<dbReference type="InterPro" id="IPR003439">
    <property type="entry name" value="ABC_transporter-like_ATP-bd"/>
</dbReference>
<dbReference type="PANTHER" id="PTHR42781">
    <property type="entry name" value="SPERMIDINE/PUTRESCINE IMPORT ATP-BINDING PROTEIN POTA"/>
    <property type="match status" value="1"/>
</dbReference>
<evidence type="ECO:0000256" key="3">
    <source>
        <dbReference type="ARBA" id="ARBA00022840"/>
    </source>
</evidence>
<dbReference type="Pfam" id="PF08402">
    <property type="entry name" value="TOBE_2"/>
    <property type="match status" value="1"/>
</dbReference>
<dbReference type="Pfam" id="PF00005">
    <property type="entry name" value="ABC_tran"/>
    <property type="match status" value="1"/>
</dbReference>
<feature type="domain" description="ABC transporter" evidence="4">
    <location>
        <begin position="9"/>
        <end position="241"/>
    </location>
</feature>
<dbReference type="InterPro" id="IPR027417">
    <property type="entry name" value="P-loop_NTPase"/>
</dbReference>
<dbReference type="InterPro" id="IPR013611">
    <property type="entry name" value="Transp-assoc_OB_typ2"/>
</dbReference>
<dbReference type="PROSITE" id="PS00211">
    <property type="entry name" value="ABC_TRANSPORTER_1"/>
    <property type="match status" value="1"/>
</dbReference>
<organism evidence="5 6">
    <name type="scientific">Sphingomonas colocasiae</name>
    <dbReference type="NCBI Taxonomy" id="1848973"/>
    <lineage>
        <taxon>Bacteria</taxon>
        <taxon>Pseudomonadati</taxon>
        <taxon>Pseudomonadota</taxon>
        <taxon>Alphaproteobacteria</taxon>
        <taxon>Sphingomonadales</taxon>
        <taxon>Sphingomonadaceae</taxon>
        <taxon>Sphingomonas</taxon>
    </lineage>
</organism>
<dbReference type="GO" id="GO:0005524">
    <property type="term" value="F:ATP binding"/>
    <property type="evidence" value="ECO:0007669"/>
    <property type="project" value="UniProtKB-KW"/>
</dbReference>
<dbReference type="InterPro" id="IPR008995">
    <property type="entry name" value="Mo/tungstate-bd_C_term_dom"/>
</dbReference>
<protein>
    <submittedName>
        <fullName evidence="5">ABC transporter ATP-binding protein</fullName>
    </submittedName>
</protein>
<dbReference type="InterPro" id="IPR050093">
    <property type="entry name" value="ABC_SmlMolc_Importer"/>
</dbReference>
<dbReference type="SMART" id="SM00382">
    <property type="entry name" value="AAA"/>
    <property type="match status" value="1"/>
</dbReference>
<keyword evidence="3 5" id="KW-0067">ATP-binding</keyword>
<dbReference type="InterPro" id="IPR017871">
    <property type="entry name" value="ABC_transporter-like_CS"/>
</dbReference>
<accession>A0ABS7PRW3</accession>